<comment type="caution">
    <text evidence="1">The sequence shown here is derived from an EMBL/GenBank/DDBJ whole genome shotgun (WGS) entry which is preliminary data.</text>
</comment>
<proteinExistence type="predicted"/>
<evidence type="ECO:0000313" key="2">
    <source>
        <dbReference type="Proteomes" id="UP001279734"/>
    </source>
</evidence>
<protein>
    <submittedName>
        <fullName evidence="1">Uncharacterized protein</fullName>
    </submittedName>
</protein>
<dbReference type="AlphaFoldDB" id="A0AAD3S625"/>
<name>A0AAD3S625_NEPGR</name>
<organism evidence="1 2">
    <name type="scientific">Nepenthes gracilis</name>
    <name type="common">Slender pitcher plant</name>
    <dbReference type="NCBI Taxonomy" id="150966"/>
    <lineage>
        <taxon>Eukaryota</taxon>
        <taxon>Viridiplantae</taxon>
        <taxon>Streptophyta</taxon>
        <taxon>Embryophyta</taxon>
        <taxon>Tracheophyta</taxon>
        <taxon>Spermatophyta</taxon>
        <taxon>Magnoliopsida</taxon>
        <taxon>eudicotyledons</taxon>
        <taxon>Gunneridae</taxon>
        <taxon>Pentapetalae</taxon>
        <taxon>Caryophyllales</taxon>
        <taxon>Nepenthaceae</taxon>
        <taxon>Nepenthes</taxon>
    </lineage>
</organism>
<reference evidence="1" key="1">
    <citation type="submission" date="2023-05" db="EMBL/GenBank/DDBJ databases">
        <title>Nepenthes gracilis genome sequencing.</title>
        <authorList>
            <person name="Fukushima K."/>
        </authorList>
    </citation>
    <scope>NUCLEOTIDE SEQUENCE</scope>
    <source>
        <strain evidence="1">SING2019-196</strain>
    </source>
</reference>
<evidence type="ECO:0000313" key="1">
    <source>
        <dbReference type="EMBL" id="GMH05123.1"/>
    </source>
</evidence>
<accession>A0AAD3S625</accession>
<dbReference type="EMBL" id="BSYO01000005">
    <property type="protein sequence ID" value="GMH05123.1"/>
    <property type="molecule type" value="Genomic_DNA"/>
</dbReference>
<dbReference type="Proteomes" id="UP001279734">
    <property type="component" value="Unassembled WGS sequence"/>
</dbReference>
<keyword evidence="2" id="KW-1185">Reference proteome</keyword>
<gene>
    <name evidence="1" type="ORF">Nepgr_006963</name>
</gene>
<sequence length="70" mass="7337">MEIKHTTKNEGKGVGRNRHLRHFFLGAMPVAPGMAAAEASVAEASSSMDSEVVVDRTAVPEDTAAVDPST</sequence>